<keyword evidence="2" id="KW-0472">Membrane</keyword>
<dbReference type="AlphaFoldDB" id="A0A4Y3KIB6"/>
<comment type="caution">
    <text evidence="3">The sequence shown here is derived from an EMBL/GenBank/DDBJ whole genome shotgun (WGS) entry which is preliminary data.</text>
</comment>
<evidence type="ECO:0000313" key="4">
    <source>
        <dbReference type="Proteomes" id="UP000320461"/>
    </source>
</evidence>
<sequence length="253" mass="25535">MSVKITEKDFAAAFRAQVDAEADDLLVRAAAGTSPQHGPAANPEPGRADPAPARARSADEVPRRRSGRLTVVTAPTPGPDGLVGRRRHGRAVALTAAAAVTVVGGVAALLVGPLTDDGPDPGAAPVSAVSIVRDAVPDGPVVVGRLGVLDGCLAISPGTLVAVNPPTWQWDALRGALTWIASSSSEPFRIGDDLRVAGTLVPASQLRADGVELPTSCADFAGDVLLLGSPVPRTDDAPALPRLGTGETSSPQG</sequence>
<keyword evidence="4" id="KW-1185">Reference proteome</keyword>
<gene>
    <name evidence="3" type="ORF">CGE01nite_09880</name>
</gene>
<keyword evidence="2" id="KW-1133">Transmembrane helix</keyword>
<dbReference type="Proteomes" id="UP000320461">
    <property type="component" value="Unassembled WGS sequence"/>
</dbReference>
<keyword evidence="2" id="KW-0812">Transmembrane</keyword>
<dbReference type="EMBL" id="BJLQ01000007">
    <property type="protein sequence ID" value="GEA83737.1"/>
    <property type="molecule type" value="Genomic_DNA"/>
</dbReference>
<evidence type="ECO:0000256" key="2">
    <source>
        <dbReference type="SAM" id="Phobius"/>
    </source>
</evidence>
<feature type="transmembrane region" description="Helical" evidence="2">
    <location>
        <begin position="91"/>
        <end position="111"/>
    </location>
</feature>
<feature type="region of interest" description="Disordered" evidence="1">
    <location>
        <begin position="232"/>
        <end position="253"/>
    </location>
</feature>
<accession>A0A4Y3KIB6</accession>
<reference evidence="3 4" key="1">
    <citation type="submission" date="2019-06" db="EMBL/GenBank/DDBJ databases">
        <title>Whole genome shotgun sequence of Cellulomonas gelida NBRC 3748.</title>
        <authorList>
            <person name="Hosoyama A."/>
            <person name="Uohara A."/>
            <person name="Ohji S."/>
            <person name="Ichikawa N."/>
        </authorList>
    </citation>
    <scope>NUCLEOTIDE SEQUENCE [LARGE SCALE GENOMIC DNA]</scope>
    <source>
        <strain evidence="3 4">NBRC 3748</strain>
    </source>
</reference>
<proteinExistence type="predicted"/>
<protein>
    <submittedName>
        <fullName evidence="3">Uncharacterized protein</fullName>
    </submittedName>
</protein>
<dbReference type="OrthoDB" id="9889764at2"/>
<organism evidence="3 4">
    <name type="scientific">Cellulomonas gelida</name>
    <dbReference type="NCBI Taxonomy" id="1712"/>
    <lineage>
        <taxon>Bacteria</taxon>
        <taxon>Bacillati</taxon>
        <taxon>Actinomycetota</taxon>
        <taxon>Actinomycetes</taxon>
        <taxon>Micrococcales</taxon>
        <taxon>Cellulomonadaceae</taxon>
        <taxon>Cellulomonas</taxon>
    </lineage>
</organism>
<evidence type="ECO:0000256" key="1">
    <source>
        <dbReference type="SAM" id="MobiDB-lite"/>
    </source>
</evidence>
<feature type="region of interest" description="Disordered" evidence="1">
    <location>
        <begin position="27"/>
        <end position="85"/>
    </location>
</feature>
<name>A0A4Y3KIB6_9CELL</name>
<dbReference type="RefSeq" id="WP_141369337.1">
    <property type="nucleotide sequence ID" value="NZ_BJLQ01000007.1"/>
</dbReference>
<evidence type="ECO:0000313" key="3">
    <source>
        <dbReference type="EMBL" id="GEA83737.1"/>
    </source>
</evidence>